<dbReference type="InterPro" id="IPR051472">
    <property type="entry name" value="T3SS_Stator/FliH"/>
</dbReference>
<dbReference type="Proteomes" id="UP000004662">
    <property type="component" value="Chromosome"/>
</dbReference>
<evidence type="ECO:0000256" key="2">
    <source>
        <dbReference type="ARBA" id="ARBA00006602"/>
    </source>
</evidence>
<keyword evidence="5" id="KW-1005">Bacterial flagellum biogenesis</keyword>
<evidence type="ECO:0000256" key="6">
    <source>
        <dbReference type="ARBA" id="ARBA00022927"/>
    </source>
</evidence>
<dbReference type="OrthoDB" id="5470636at2"/>
<name>G7Q8F7_9BACT</name>
<evidence type="ECO:0000256" key="7">
    <source>
        <dbReference type="ARBA" id="ARBA00023225"/>
    </source>
</evidence>
<sequence>MSLSDGHADGVLTGRVILGPGTAGEAETTVSELESRRSPLHFEEVEAQFWERVRAKAKAKASAIIAEAMAEGERIKAKAEQDGYAAGVAAAGEQVQADLAQMAASLGTMVESLAGERRKLWEAHRQDFVNLLRLAVERTTMAAIDARREEILGNLLNESLELMDAKADLTVTVHPDDEPLLRELLARAGQERPGLERVLVRSNPELIPGSLALECCDGLVDNTIASRFAEVETIFAHLGAPGDPDAAP</sequence>
<dbReference type="GO" id="GO:0015031">
    <property type="term" value="P:protein transport"/>
    <property type="evidence" value="ECO:0007669"/>
    <property type="project" value="UniProtKB-KW"/>
</dbReference>
<dbReference type="AlphaFoldDB" id="G7Q8F7"/>
<dbReference type="PANTHER" id="PTHR34982">
    <property type="entry name" value="YOP PROTEINS TRANSLOCATION PROTEIN L"/>
    <property type="match status" value="1"/>
</dbReference>
<keyword evidence="10" id="KW-1185">Reference proteome</keyword>
<dbReference type="Pfam" id="PF02108">
    <property type="entry name" value="FliH"/>
    <property type="match status" value="1"/>
</dbReference>
<feature type="domain" description="Flagellar assembly protein FliH/Type III secretion system HrpE" evidence="8">
    <location>
        <begin position="103"/>
        <end position="230"/>
    </location>
</feature>
<dbReference type="InterPro" id="IPR018035">
    <property type="entry name" value="Flagellar_FliH/T3SS_HrpE"/>
</dbReference>
<keyword evidence="9" id="KW-0282">Flagellum</keyword>
<evidence type="ECO:0000256" key="3">
    <source>
        <dbReference type="ARBA" id="ARBA00016507"/>
    </source>
</evidence>
<evidence type="ECO:0000313" key="10">
    <source>
        <dbReference type="Proteomes" id="UP000004662"/>
    </source>
</evidence>
<evidence type="ECO:0000256" key="4">
    <source>
        <dbReference type="ARBA" id="ARBA00022448"/>
    </source>
</evidence>
<dbReference type="RefSeq" id="WP_009181941.1">
    <property type="nucleotide sequence ID" value="NZ_CM001368.1"/>
</dbReference>
<dbReference type="EMBL" id="CM001368">
    <property type="protein sequence ID" value="EHJ48569.1"/>
    <property type="molecule type" value="Genomic_DNA"/>
</dbReference>
<dbReference type="eggNOG" id="COG1317">
    <property type="taxonomic scope" value="Bacteria"/>
</dbReference>
<dbReference type="GO" id="GO:0005829">
    <property type="term" value="C:cytosol"/>
    <property type="evidence" value="ECO:0007669"/>
    <property type="project" value="TreeGrafter"/>
</dbReference>
<proteinExistence type="inferred from homology"/>
<gene>
    <name evidence="9" type="ORF">DFW101_2565</name>
</gene>
<dbReference type="PANTHER" id="PTHR34982:SF1">
    <property type="entry name" value="FLAGELLAR ASSEMBLY PROTEIN FLIH"/>
    <property type="match status" value="1"/>
</dbReference>
<accession>G7Q8F7</accession>
<evidence type="ECO:0000256" key="1">
    <source>
        <dbReference type="ARBA" id="ARBA00003041"/>
    </source>
</evidence>
<keyword evidence="6" id="KW-0653">Protein transport</keyword>
<keyword evidence="9" id="KW-0969">Cilium</keyword>
<comment type="similarity">
    <text evidence="2">Belongs to the FliH family.</text>
</comment>
<organism evidence="9 10">
    <name type="scientific">Solidesulfovibrio carbinoliphilus subsp. oakridgensis</name>
    <dbReference type="NCBI Taxonomy" id="694327"/>
    <lineage>
        <taxon>Bacteria</taxon>
        <taxon>Pseudomonadati</taxon>
        <taxon>Thermodesulfobacteriota</taxon>
        <taxon>Desulfovibrionia</taxon>
        <taxon>Desulfovibrionales</taxon>
        <taxon>Desulfovibrionaceae</taxon>
        <taxon>Solidesulfovibrio</taxon>
    </lineage>
</organism>
<evidence type="ECO:0000259" key="8">
    <source>
        <dbReference type="Pfam" id="PF02108"/>
    </source>
</evidence>
<protein>
    <recommendedName>
        <fullName evidence="3">Flagellar assembly protein FliH</fullName>
    </recommendedName>
</protein>
<keyword evidence="4" id="KW-0813">Transport</keyword>
<reference evidence="10" key="1">
    <citation type="journal article" date="2015" name="Genome Announc.">
        <title>High-Quality Draft Genome Sequence of Desulfovibrio carbinoliphilus FW-101-2B, an Organic Acid-Oxidizing Sulfate-Reducing Bacterium Isolated from Uranium(VI)-Contaminated Groundwater.</title>
        <authorList>
            <person name="Ramsay B.D."/>
            <person name="Hwang C."/>
            <person name="Woo H.L."/>
            <person name="Carroll S.L."/>
            <person name="Lucas S."/>
            <person name="Han J."/>
            <person name="Lapidus A.L."/>
            <person name="Cheng J.F."/>
            <person name="Goodwin L.A."/>
            <person name="Pitluck S."/>
            <person name="Peters L."/>
            <person name="Chertkov O."/>
            <person name="Held B."/>
            <person name="Detter J.C."/>
            <person name="Han C.S."/>
            <person name="Tapia R."/>
            <person name="Land M.L."/>
            <person name="Hauser L.J."/>
            <person name="Kyrpides N.C."/>
            <person name="Ivanova N.N."/>
            <person name="Mikhailova N."/>
            <person name="Pagani I."/>
            <person name="Woyke T."/>
            <person name="Arkin A.P."/>
            <person name="Dehal P."/>
            <person name="Chivian D."/>
            <person name="Criddle C.S."/>
            <person name="Wu W."/>
            <person name="Chakraborty R."/>
            <person name="Hazen T.C."/>
            <person name="Fields M.W."/>
        </authorList>
    </citation>
    <scope>NUCLEOTIDE SEQUENCE [LARGE SCALE GENOMIC DNA]</scope>
    <source>
        <strain evidence="10">FW-101-2B</strain>
    </source>
</reference>
<keyword evidence="9" id="KW-0966">Cell projection</keyword>
<keyword evidence="7" id="KW-1006">Bacterial flagellum protein export</keyword>
<dbReference type="HOGENOM" id="CLU_084432_0_0_7"/>
<dbReference type="STRING" id="694327.DFW101_2565"/>
<comment type="function">
    <text evidence="1">Needed for flagellar regrowth and assembly.</text>
</comment>
<evidence type="ECO:0000313" key="9">
    <source>
        <dbReference type="EMBL" id="EHJ48569.1"/>
    </source>
</evidence>
<dbReference type="GO" id="GO:0044781">
    <property type="term" value="P:bacterial-type flagellum organization"/>
    <property type="evidence" value="ECO:0007669"/>
    <property type="project" value="UniProtKB-KW"/>
</dbReference>
<dbReference type="SUPFAM" id="SSF160527">
    <property type="entry name" value="V-type ATPase subunit E-like"/>
    <property type="match status" value="1"/>
</dbReference>
<evidence type="ECO:0000256" key="5">
    <source>
        <dbReference type="ARBA" id="ARBA00022795"/>
    </source>
</evidence>